<organism evidence="8 9">
    <name type="scientific">Biomphalaria glabrata</name>
    <name type="common">Bloodfluke planorb</name>
    <name type="synonym">Freshwater snail</name>
    <dbReference type="NCBI Taxonomy" id="6526"/>
    <lineage>
        <taxon>Eukaryota</taxon>
        <taxon>Metazoa</taxon>
        <taxon>Spiralia</taxon>
        <taxon>Lophotrochozoa</taxon>
        <taxon>Mollusca</taxon>
        <taxon>Gastropoda</taxon>
        <taxon>Heterobranchia</taxon>
        <taxon>Euthyneura</taxon>
        <taxon>Panpulmonata</taxon>
        <taxon>Hygrophila</taxon>
        <taxon>Lymnaeoidea</taxon>
        <taxon>Planorbidae</taxon>
        <taxon>Biomphalaria</taxon>
    </lineage>
</organism>
<keyword evidence="4" id="KW-0862">Zinc</keyword>
<dbReference type="GO" id="GO:0000209">
    <property type="term" value="P:protein polyubiquitination"/>
    <property type="evidence" value="ECO:0007669"/>
    <property type="project" value="InterPro"/>
</dbReference>
<dbReference type="InterPro" id="IPR013083">
    <property type="entry name" value="Znf_RING/FYVE/PHD"/>
</dbReference>
<sequence>MSESGQETSMSACRCVQCIQNWTNQRLSNDASNETWAAPDTTECIYNIQSLSLASPDITDQNQSPSGLVPSTAASFNDNEENIERWMNYRGETDGQESDSSKNETNETNDEPDSPTEISSEDERIEAQYELCPLNDTDGCEGDCPYLHGDICHLCHTHRLDPLDPDEHYNACIEIHKKQSEDMECNICMEKVVETQTGNFFGIQENCNHCFCSQCIELWQRNEGMANNRACPVCRTPSGLVFDFKYWITCPISKMKLIECKKLNVEEF</sequence>
<evidence type="ECO:0000256" key="5">
    <source>
        <dbReference type="PROSITE-ProRule" id="PRU00175"/>
    </source>
</evidence>
<dbReference type="AlphaFoldDB" id="A0A9W3A583"/>
<reference evidence="9" key="1">
    <citation type="submission" date="2025-08" db="UniProtKB">
        <authorList>
            <consortium name="RefSeq"/>
        </authorList>
    </citation>
    <scope>IDENTIFICATION</scope>
</reference>
<feature type="compositionally biased region" description="Polar residues" evidence="6">
    <location>
        <begin position="56"/>
        <end position="66"/>
    </location>
</feature>
<dbReference type="GO" id="GO:0061630">
    <property type="term" value="F:ubiquitin protein ligase activity"/>
    <property type="evidence" value="ECO:0007669"/>
    <property type="project" value="InterPro"/>
</dbReference>
<evidence type="ECO:0000256" key="3">
    <source>
        <dbReference type="ARBA" id="ARBA00022771"/>
    </source>
</evidence>
<dbReference type="GeneID" id="129925792"/>
<dbReference type="Pfam" id="PF13639">
    <property type="entry name" value="zf-RING_2"/>
    <property type="match status" value="1"/>
</dbReference>
<name>A0A9W3A583_BIOGL</name>
<dbReference type="OrthoDB" id="250836at2759"/>
<dbReference type="InterPro" id="IPR001841">
    <property type="entry name" value="Znf_RING"/>
</dbReference>
<dbReference type="InterPro" id="IPR045072">
    <property type="entry name" value="MKRN-like"/>
</dbReference>
<protein>
    <submittedName>
        <fullName evidence="9">Probable E3 ubiquitin-protein ligase makorin-1</fullName>
    </submittedName>
</protein>
<accession>A0A9W3A583</accession>
<evidence type="ECO:0000256" key="2">
    <source>
        <dbReference type="ARBA" id="ARBA00022723"/>
    </source>
</evidence>
<feature type="compositionally biased region" description="Acidic residues" evidence="6">
    <location>
        <begin position="107"/>
        <end position="120"/>
    </location>
</feature>
<keyword evidence="2" id="KW-0479">Metal-binding</keyword>
<evidence type="ECO:0000256" key="1">
    <source>
        <dbReference type="ARBA" id="ARBA00022679"/>
    </source>
</evidence>
<feature type="domain" description="RING-type" evidence="7">
    <location>
        <begin position="185"/>
        <end position="235"/>
    </location>
</feature>
<evidence type="ECO:0000313" key="8">
    <source>
        <dbReference type="Proteomes" id="UP001165740"/>
    </source>
</evidence>
<dbReference type="GO" id="GO:0008270">
    <property type="term" value="F:zinc ion binding"/>
    <property type="evidence" value="ECO:0007669"/>
    <property type="project" value="UniProtKB-KW"/>
</dbReference>
<keyword evidence="1" id="KW-0808">Transferase</keyword>
<keyword evidence="3 5" id="KW-0863">Zinc-finger</keyword>
<dbReference type="PROSITE" id="PS50089">
    <property type="entry name" value="ZF_RING_2"/>
    <property type="match status" value="1"/>
</dbReference>
<dbReference type="SUPFAM" id="SSF57850">
    <property type="entry name" value="RING/U-box"/>
    <property type="match status" value="1"/>
</dbReference>
<gene>
    <name evidence="9" type="primary">LOC129925792</name>
</gene>
<dbReference type="PROSITE" id="PS00518">
    <property type="entry name" value="ZF_RING_1"/>
    <property type="match status" value="1"/>
</dbReference>
<dbReference type="RefSeq" id="XP_055882343.1">
    <property type="nucleotide sequence ID" value="XM_056026368.1"/>
</dbReference>
<dbReference type="InterPro" id="IPR017907">
    <property type="entry name" value="Znf_RING_CS"/>
</dbReference>
<dbReference type="SMART" id="SM00184">
    <property type="entry name" value="RING"/>
    <property type="match status" value="1"/>
</dbReference>
<evidence type="ECO:0000256" key="4">
    <source>
        <dbReference type="ARBA" id="ARBA00022833"/>
    </source>
</evidence>
<dbReference type="PANTHER" id="PTHR11224:SF10">
    <property type="entry name" value="IP09428P-RELATED"/>
    <property type="match status" value="1"/>
</dbReference>
<feature type="region of interest" description="Disordered" evidence="6">
    <location>
        <begin position="92"/>
        <end position="122"/>
    </location>
</feature>
<proteinExistence type="predicted"/>
<keyword evidence="8" id="KW-1185">Reference proteome</keyword>
<evidence type="ECO:0000259" key="7">
    <source>
        <dbReference type="PROSITE" id="PS50089"/>
    </source>
</evidence>
<feature type="region of interest" description="Disordered" evidence="6">
    <location>
        <begin position="56"/>
        <end position="77"/>
    </location>
</feature>
<evidence type="ECO:0000313" key="9">
    <source>
        <dbReference type="RefSeq" id="XP_055882343.1"/>
    </source>
</evidence>
<dbReference type="Gene3D" id="3.30.40.10">
    <property type="entry name" value="Zinc/RING finger domain, C3HC4 (zinc finger)"/>
    <property type="match status" value="1"/>
</dbReference>
<dbReference type="PANTHER" id="PTHR11224">
    <property type="entry name" value="MAKORIN-RELATED"/>
    <property type="match status" value="1"/>
</dbReference>
<dbReference type="Proteomes" id="UP001165740">
    <property type="component" value="Chromosome 4"/>
</dbReference>
<evidence type="ECO:0000256" key="6">
    <source>
        <dbReference type="SAM" id="MobiDB-lite"/>
    </source>
</evidence>